<accession>A0A2W7SCC1</accession>
<feature type="transmembrane region" description="Helical" evidence="1">
    <location>
        <begin position="104"/>
        <end position="123"/>
    </location>
</feature>
<dbReference type="RefSeq" id="WP_170120377.1">
    <property type="nucleotide sequence ID" value="NZ_QKZV01000002.1"/>
</dbReference>
<evidence type="ECO:0000313" key="2">
    <source>
        <dbReference type="EMBL" id="PZX64709.1"/>
    </source>
</evidence>
<dbReference type="Pfam" id="PF13803">
    <property type="entry name" value="DUF4184"/>
    <property type="match status" value="1"/>
</dbReference>
<feature type="transmembrane region" description="Helical" evidence="1">
    <location>
        <begin position="193"/>
        <end position="212"/>
    </location>
</feature>
<sequence length="252" mass="29611">MPFTFAHPAVIIPIYRKWKNYFSLTGLVVGSLVPDFEYFIRMSKNRLYTHNWFGLIWADLPLGIILAYIFHYVVKQQLLLHLPPVFKNKLLPYNSLNWNTYFKHHYVVVCISILLGGATHLLWDSLTHDNGLIAQLLHISGHRINIANIRLHITSWLQLLSSAIGMWFIVWVILQLPNRNCTTQQRDTTINYYWIKVLIFAFIICFVRIYFFMPFYRPLSILVSIIASLLYSLIVVPIVFSDVVFKNLHTRN</sequence>
<dbReference type="InterPro" id="IPR025238">
    <property type="entry name" value="DUF4184"/>
</dbReference>
<dbReference type="Proteomes" id="UP000249720">
    <property type="component" value="Unassembled WGS sequence"/>
</dbReference>
<keyword evidence="1" id="KW-0812">Transmembrane</keyword>
<feature type="transmembrane region" description="Helical" evidence="1">
    <location>
        <begin position="52"/>
        <end position="74"/>
    </location>
</feature>
<evidence type="ECO:0000313" key="3">
    <source>
        <dbReference type="Proteomes" id="UP000249720"/>
    </source>
</evidence>
<reference evidence="2 3" key="1">
    <citation type="submission" date="2018-06" db="EMBL/GenBank/DDBJ databases">
        <title>Genomic Encyclopedia of Archaeal and Bacterial Type Strains, Phase II (KMG-II): from individual species to whole genera.</title>
        <authorList>
            <person name="Goeker M."/>
        </authorList>
    </citation>
    <scope>NUCLEOTIDE SEQUENCE [LARGE SCALE GENOMIC DNA]</scope>
    <source>
        <strain evidence="2 3">DSM 23241</strain>
    </source>
</reference>
<feature type="transmembrane region" description="Helical" evidence="1">
    <location>
        <begin position="153"/>
        <end position="173"/>
    </location>
</feature>
<name>A0A2W7SCC1_9BACT</name>
<comment type="caution">
    <text evidence="2">The sequence shown here is derived from an EMBL/GenBank/DDBJ whole genome shotgun (WGS) entry which is preliminary data.</text>
</comment>
<organism evidence="2 3">
    <name type="scientific">Hydrotalea sandarakina</name>
    <dbReference type="NCBI Taxonomy" id="1004304"/>
    <lineage>
        <taxon>Bacteria</taxon>
        <taxon>Pseudomonadati</taxon>
        <taxon>Bacteroidota</taxon>
        <taxon>Chitinophagia</taxon>
        <taxon>Chitinophagales</taxon>
        <taxon>Chitinophagaceae</taxon>
        <taxon>Hydrotalea</taxon>
    </lineage>
</organism>
<evidence type="ECO:0000256" key="1">
    <source>
        <dbReference type="SAM" id="Phobius"/>
    </source>
</evidence>
<dbReference type="EMBL" id="QKZV01000002">
    <property type="protein sequence ID" value="PZX64709.1"/>
    <property type="molecule type" value="Genomic_DNA"/>
</dbReference>
<feature type="transmembrane region" description="Helical" evidence="1">
    <location>
        <begin position="219"/>
        <end position="240"/>
    </location>
</feature>
<proteinExistence type="predicted"/>
<gene>
    <name evidence="2" type="ORF">LX80_00909</name>
</gene>
<feature type="transmembrane region" description="Helical" evidence="1">
    <location>
        <begin position="20"/>
        <end position="40"/>
    </location>
</feature>
<keyword evidence="1" id="KW-0472">Membrane</keyword>
<keyword evidence="1" id="KW-1133">Transmembrane helix</keyword>
<dbReference type="AlphaFoldDB" id="A0A2W7SCC1"/>
<protein>
    <submittedName>
        <fullName evidence="2">Uncharacterized protein DUF4184</fullName>
    </submittedName>
</protein>
<keyword evidence="3" id="KW-1185">Reference proteome</keyword>